<dbReference type="Pfam" id="PF09741">
    <property type="entry name" value="DUF2045"/>
    <property type="match status" value="1"/>
</dbReference>
<feature type="compositionally biased region" description="Low complexity" evidence="1">
    <location>
        <begin position="315"/>
        <end position="336"/>
    </location>
</feature>
<dbReference type="OrthoDB" id="515061at2759"/>
<reference evidence="2" key="1">
    <citation type="journal article" date="2019" name="Plant J.">
        <title>Chlorella vulgaris genome assembly and annotation reveals the molecular basis for metabolic acclimation to high light conditions.</title>
        <authorList>
            <person name="Cecchin M."/>
            <person name="Marcolungo L."/>
            <person name="Rossato M."/>
            <person name="Girolomoni L."/>
            <person name="Cosentino E."/>
            <person name="Cuine S."/>
            <person name="Li-Beisson Y."/>
            <person name="Delledonne M."/>
            <person name="Ballottari M."/>
        </authorList>
    </citation>
    <scope>NUCLEOTIDE SEQUENCE</scope>
    <source>
        <strain evidence="2">211/11P</strain>
    </source>
</reference>
<evidence type="ECO:0000313" key="3">
    <source>
        <dbReference type="Proteomes" id="UP001055712"/>
    </source>
</evidence>
<evidence type="ECO:0000256" key="1">
    <source>
        <dbReference type="SAM" id="MobiDB-lite"/>
    </source>
</evidence>
<feature type="compositionally biased region" description="Polar residues" evidence="1">
    <location>
        <begin position="297"/>
        <end position="309"/>
    </location>
</feature>
<accession>A0A9D4TNS9</accession>
<reference evidence="2" key="2">
    <citation type="submission" date="2020-11" db="EMBL/GenBank/DDBJ databases">
        <authorList>
            <person name="Cecchin M."/>
            <person name="Marcolungo L."/>
            <person name="Rossato M."/>
            <person name="Girolomoni L."/>
            <person name="Cosentino E."/>
            <person name="Cuine S."/>
            <person name="Li-Beisson Y."/>
            <person name="Delledonne M."/>
            <person name="Ballottari M."/>
        </authorList>
    </citation>
    <scope>NUCLEOTIDE SEQUENCE</scope>
    <source>
        <strain evidence="2">211/11P</strain>
        <tissue evidence="2">Whole cell</tissue>
    </source>
</reference>
<organism evidence="2 3">
    <name type="scientific">Chlorella vulgaris</name>
    <name type="common">Green alga</name>
    <dbReference type="NCBI Taxonomy" id="3077"/>
    <lineage>
        <taxon>Eukaryota</taxon>
        <taxon>Viridiplantae</taxon>
        <taxon>Chlorophyta</taxon>
        <taxon>core chlorophytes</taxon>
        <taxon>Trebouxiophyceae</taxon>
        <taxon>Chlorellales</taxon>
        <taxon>Chlorellaceae</taxon>
        <taxon>Chlorella clade</taxon>
        <taxon>Chlorella</taxon>
    </lineage>
</organism>
<dbReference type="PANTHER" id="PTHR21477">
    <property type="entry name" value="ZGC:172139"/>
    <property type="match status" value="1"/>
</dbReference>
<feature type="region of interest" description="Disordered" evidence="1">
    <location>
        <begin position="293"/>
        <end position="336"/>
    </location>
</feature>
<name>A0A9D4TNS9_CHLVU</name>
<keyword evidence="3" id="KW-1185">Reference proteome</keyword>
<comment type="caution">
    <text evidence="2">The sequence shown here is derived from an EMBL/GenBank/DDBJ whole genome shotgun (WGS) entry which is preliminary data.</text>
</comment>
<feature type="region of interest" description="Disordered" evidence="1">
    <location>
        <begin position="415"/>
        <end position="441"/>
    </location>
</feature>
<gene>
    <name evidence="2" type="ORF">D9Q98_005170</name>
</gene>
<protein>
    <submittedName>
        <fullName evidence="2">Uncharacterized protein</fullName>
    </submittedName>
</protein>
<proteinExistence type="predicted"/>
<feature type="region of interest" description="Disordered" evidence="1">
    <location>
        <begin position="106"/>
        <end position="136"/>
    </location>
</feature>
<evidence type="ECO:0000313" key="2">
    <source>
        <dbReference type="EMBL" id="KAI3430577.1"/>
    </source>
</evidence>
<dbReference type="PANTHER" id="PTHR21477:SF13">
    <property type="entry name" value="KIAA0930"/>
    <property type="match status" value="1"/>
</dbReference>
<dbReference type="EMBL" id="SIDB01000007">
    <property type="protein sequence ID" value="KAI3430577.1"/>
    <property type="molecule type" value="Genomic_DNA"/>
</dbReference>
<dbReference type="Proteomes" id="UP001055712">
    <property type="component" value="Unassembled WGS sequence"/>
</dbReference>
<dbReference type="InterPro" id="IPR019141">
    <property type="entry name" value="DUF2045"/>
</dbReference>
<dbReference type="AlphaFoldDB" id="A0A9D4TNS9"/>
<feature type="compositionally biased region" description="Low complexity" evidence="1">
    <location>
        <begin position="422"/>
        <end position="441"/>
    </location>
</feature>
<sequence length="503" mass="52228">MADEAVALYLATLAEVQRQAAQMNPGRGGEASADSGSDWVVLESQSTPAQLPGEEGCSLWPQQQWAIGYEILFCQCPPSISQLRCHQADDMLFFVYTDEAAAANRSRLTVRRRQSKQPSLPPDLRGPVAEADPGGSKAAQVDWRASVLLMVVLQSAYRLSVVTAADAELLSGCVDGPPPSGAADSQLHHVTKVVHASPSHVAVNLDDTRSDAGRPLTSYPDICFAVDTCDDAFQNELLRNPTDCYCVLLHADLASSWRLPATQAVPSSETPATNPARAATAQLAGLALGEQRHLGSGSLQPPHGSSQAGTAVADGGSSRSSEGSSRQWHSAQSEAGGAEAAVTFSGYVSHEQLTAALGSQLLGGDPLHQVLRAAAAAARGAQQGQGQPLATCRVVMKGPAGGGVADVAVSSFLPDGGAAALSSPPQQQPQQPQQQPPSRSRPNLLARAQLLAKGVAAAAKQVPKRGGGAGGVPVEELHLRCALMTLQVPVELLADSILRAIHL</sequence>